<dbReference type="AlphaFoldDB" id="A0A2H0KNT6"/>
<proteinExistence type="predicted"/>
<gene>
    <name evidence="2" type="ORF">COV86_00240</name>
</gene>
<evidence type="ECO:0000256" key="1">
    <source>
        <dbReference type="SAM" id="Phobius"/>
    </source>
</evidence>
<feature type="transmembrane region" description="Helical" evidence="1">
    <location>
        <begin position="36"/>
        <end position="64"/>
    </location>
</feature>
<feature type="transmembrane region" description="Helical" evidence="1">
    <location>
        <begin position="184"/>
        <end position="205"/>
    </location>
</feature>
<feature type="transmembrane region" description="Helical" evidence="1">
    <location>
        <begin position="150"/>
        <end position="168"/>
    </location>
</feature>
<dbReference type="Proteomes" id="UP000229570">
    <property type="component" value="Unassembled WGS sequence"/>
</dbReference>
<protein>
    <submittedName>
        <fullName evidence="2">Uncharacterized protein</fullName>
    </submittedName>
</protein>
<evidence type="ECO:0000313" key="2">
    <source>
        <dbReference type="EMBL" id="PIQ72930.1"/>
    </source>
</evidence>
<name>A0A2H0KNT6_9BACT</name>
<keyword evidence="1" id="KW-1133">Transmembrane helix</keyword>
<accession>A0A2H0KNT6</accession>
<feature type="transmembrane region" description="Helical" evidence="1">
    <location>
        <begin position="124"/>
        <end position="143"/>
    </location>
</feature>
<dbReference type="EMBL" id="PCVL01000003">
    <property type="protein sequence ID" value="PIQ72930.1"/>
    <property type="molecule type" value="Genomic_DNA"/>
</dbReference>
<sequence length="210" mass="24471">MIVLLLLTLSVYLISRLTIKEIFIFFRKFFSTSPLIYIILSLIYLPGTVVHESAHFITALLLLLPVQSMSIFPSFSENEIKLGEVKFIKRDFLRGILVGIAPFFFSLTLLSAIFIYHIFPNTNLWLNILFGYLIFSISSNMFSSSKDLEGIVLLVPLIILAFIIFYVFDIRLNLYSFNNLLGKINYYLIFVLVINLFFFLVFKVINRYKR</sequence>
<organism evidence="2 3">
    <name type="scientific">Candidatus Roizmanbacteria bacterium CG11_big_fil_rev_8_21_14_0_20_35_14</name>
    <dbReference type="NCBI Taxonomy" id="1974855"/>
    <lineage>
        <taxon>Bacteria</taxon>
        <taxon>Candidatus Roizmaniibacteriota</taxon>
    </lineage>
</organism>
<comment type="caution">
    <text evidence="2">The sequence shown here is derived from an EMBL/GenBank/DDBJ whole genome shotgun (WGS) entry which is preliminary data.</text>
</comment>
<keyword evidence="1" id="KW-0472">Membrane</keyword>
<evidence type="ECO:0000313" key="3">
    <source>
        <dbReference type="Proteomes" id="UP000229570"/>
    </source>
</evidence>
<feature type="transmembrane region" description="Helical" evidence="1">
    <location>
        <begin position="96"/>
        <end position="118"/>
    </location>
</feature>
<reference evidence="2 3" key="1">
    <citation type="submission" date="2017-09" db="EMBL/GenBank/DDBJ databases">
        <title>Depth-based differentiation of microbial function through sediment-hosted aquifers and enrichment of novel symbionts in the deep terrestrial subsurface.</title>
        <authorList>
            <person name="Probst A.J."/>
            <person name="Ladd B."/>
            <person name="Jarett J.K."/>
            <person name="Geller-Mcgrath D.E."/>
            <person name="Sieber C.M."/>
            <person name="Emerson J.B."/>
            <person name="Anantharaman K."/>
            <person name="Thomas B.C."/>
            <person name="Malmstrom R."/>
            <person name="Stieglmeier M."/>
            <person name="Klingl A."/>
            <person name="Woyke T."/>
            <person name="Ryan C.M."/>
            <person name="Banfield J.F."/>
        </authorList>
    </citation>
    <scope>NUCLEOTIDE SEQUENCE [LARGE SCALE GENOMIC DNA]</scope>
    <source>
        <strain evidence="2">CG11_big_fil_rev_8_21_14_0_20_35_14</strain>
    </source>
</reference>
<keyword evidence="1" id="KW-0812">Transmembrane</keyword>